<feature type="compositionally biased region" description="Basic and acidic residues" evidence="1">
    <location>
        <begin position="1"/>
        <end position="23"/>
    </location>
</feature>
<dbReference type="AlphaFoldDB" id="A0A2T5FUY9"/>
<proteinExistence type="predicted"/>
<dbReference type="EMBL" id="NWBU01000015">
    <property type="protein sequence ID" value="PTQ08540.1"/>
    <property type="molecule type" value="Genomic_DNA"/>
</dbReference>
<protein>
    <submittedName>
        <fullName evidence="2">Uncharacterized protein</fullName>
    </submittedName>
</protein>
<name>A0A2T5FUY9_9SPHN</name>
<keyword evidence="3" id="KW-1185">Reference proteome</keyword>
<accession>A0A2T5FUY9</accession>
<reference evidence="2 3" key="1">
    <citation type="submission" date="2017-09" db="EMBL/GenBank/DDBJ databases">
        <title>Sphingomonas panjinensis sp.nov., isolated from oil-contaminated soil.</title>
        <authorList>
            <person name="Wang L."/>
            <person name="Chen L."/>
        </authorList>
    </citation>
    <scope>NUCLEOTIDE SEQUENCE [LARGE SCALE GENOMIC DNA]</scope>
    <source>
        <strain evidence="2 3">FW-11</strain>
    </source>
</reference>
<feature type="compositionally biased region" description="Basic and acidic residues" evidence="1">
    <location>
        <begin position="44"/>
        <end position="54"/>
    </location>
</feature>
<evidence type="ECO:0000313" key="2">
    <source>
        <dbReference type="EMBL" id="PTQ08540.1"/>
    </source>
</evidence>
<evidence type="ECO:0000256" key="1">
    <source>
        <dbReference type="SAM" id="MobiDB-lite"/>
    </source>
</evidence>
<comment type="caution">
    <text evidence="2">The sequence shown here is derived from an EMBL/GenBank/DDBJ whole genome shotgun (WGS) entry which is preliminary data.</text>
</comment>
<dbReference type="Proteomes" id="UP000244162">
    <property type="component" value="Unassembled WGS sequence"/>
</dbReference>
<organism evidence="2 3">
    <name type="scientific">Sphingomonas oleivorans</name>
    <dbReference type="NCBI Taxonomy" id="1735121"/>
    <lineage>
        <taxon>Bacteria</taxon>
        <taxon>Pseudomonadati</taxon>
        <taxon>Pseudomonadota</taxon>
        <taxon>Alphaproteobacteria</taxon>
        <taxon>Sphingomonadales</taxon>
        <taxon>Sphingomonadaceae</taxon>
        <taxon>Sphingomonas</taxon>
    </lineage>
</organism>
<sequence>MTAKQDKDRTETARRHDDSKLIEGTEPAPSVIGRSGGTIAADVGTRDELKRALDESAGLTNVQKHDEKPNMRPTRSDHEGAQRRR</sequence>
<gene>
    <name evidence="2" type="ORF">CLG96_15160</name>
</gene>
<feature type="region of interest" description="Disordered" evidence="1">
    <location>
        <begin position="1"/>
        <end position="85"/>
    </location>
</feature>
<evidence type="ECO:0000313" key="3">
    <source>
        <dbReference type="Proteomes" id="UP000244162"/>
    </source>
</evidence>
<dbReference type="OrthoDB" id="7571508at2"/>
<feature type="compositionally biased region" description="Basic and acidic residues" evidence="1">
    <location>
        <begin position="63"/>
        <end position="85"/>
    </location>
</feature>
<dbReference type="RefSeq" id="WP_107969119.1">
    <property type="nucleotide sequence ID" value="NZ_NWBU01000015.1"/>
</dbReference>